<protein>
    <submittedName>
        <fullName evidence="3">CPBP family intramembrane metalloprotease</fullName>
    </submittedName>
</protein>
<feature type="transmembrane region" description="Helical" evidence="1">
    <location>
        <begin position="197"/>
        <end position="221"/>
    </location>
</feature>
<feature type="domain" description="CAAX prenyl protease 2/Lysostaphin resistance protein A-like" evidence="2">
    <location>
        <begin position="195"/>
        <end position="283"/>
    </location>
</feature>
<evidence type="ECO:0000256" key="1">
    <source>
        <dbReference type="SAM" id="Phobius"/>
    </source>
</evidence>
<keyword evidence="4" id="KW-1185">Reference proteome</keyword>
<evidence type="ECO:0000313" key="4">
    <source>
        <dbReference type="Proteomes" id="UP001272242"/>
    </source>
</evidence>
<keyword evidence="1" id="KW-0812">Transmembrane</keyword>
<feature type="transmembrane region" description="Helical" evidence="1">
    <location>
        <begin position="293"/>
        <end position="323"/>
    </location>
</feature>
<feature type="transmembrane region" description="Helical" evidence="1">
    <location>
        <begin position="329"/>
        <end position="348"/>
    </location>
</feature>
<gene>
    <name evidence="3" type="ORF">R5W23_002230</name>
</gene>
<feature type="transmembrane region" description="Helical" evidence="1">
    <location>
        <begin position="264"/>
        <end position="281"/>
    </location>
</feature>
<keyword evidence="3" id="KW-0482">Metalloprotease</keyword>
<feature type="transmembrane region" description="Helical" evidence="1">
    <location>
        <begin position="53"/>
        <end position="74"/>
    </location>
</feature>
<keyword evidence="3" id="KW-0378">Hydrolase</keyword>
<feature type="transmembrane region" description="Helical" evidence="1">
    <location>
        <begin position="242"/>
        <end position="258"/>
    </location>
</feature>
<keyword evidence="1" id="KW-0472">Membrane</keyword>
<feature type="transmembrane region" description="Helical" evidence="1">
    <location>
        <begin position="109"/>
        <end position="127"/>
    </location>
</feature>
<dbReference type="Pfam" id="PF02517">
    <property type="entry name" value="Rce1-like"/>
    <property type="match status" value="2"/>
</dbReference>
<dbReference type="RefSeq" id="WP_320687465.1">
    <property type="nucleotide sequence ID" value="NZ_JAXBLV010000187.1"/>
</dbReference>
<name>A0ABU5F099_9BACT</name>
<feature type="domain" description="CAAX prenyl protease 2/Lysostaphin resistance protein A-like" evidence="2">
    <location>
        <begin position="289"/>
        <end position="342"/>
    </location>
</feature>
<evidence type="ECO:0000313" key="3">
    <source>
        <dbReference type="EMBL" id="MDY3560980.1"/>
    </source>
</evidence>
<accession>A0ABU5F099</accession>
<comment type="caution">
    <text evidence="3">The sequence shown here is derived from an EMBL/GenBank/DDBJ whole genome shotgun (WGS) entry which is preliminary data.</text>
</comment>
<proteinExistence type="predicted"/>
<keyword evidence="1" id="KW-1133">Transmembrane helix</keyword>
<dbReference type="EMBL" id="JAXBLV010000187">
    <property type="protein sequence ID" value="MDY3560980.1"/>
    <property type="molecule type" value="Genomic_DNA"/>
</dbReference>
<organism evidence="3 4">
    <name type="scientific">Gemmata algarum</name>
    <dbReference type="NCBI Taxonomy" id="2975278"/>
    <lineage>
        <taxon>Bacteria</taxon>
        <taxon>Pseudomonadati</taxon>
        <taxon>Planctomycetota</taxon>
        <taxon>Planctomycetia</taxon>
        <taxon>Gemmatales</taxon>
        <taxon>Gemmataceae</taxon>
        <taxon>Gemmata</taxon>
    </lineage>
</organism>
<feature type="transmembrane region" description="Helical" evidence="1">
    <location>
        <begin position="147"/>
        <end position="177"/>
    </location>
</feature>
<keyword evidence="3" id="KW-0645">Protease</keyword>
<dbReference type="InterPro" id="IPR003675">
    <property type="entry name" value="Rce1/LyrA-like_dom"/>
</dbReference>
<dbReference type="GO" id="GO:0008237">
    <property type="term" value="F:metallopeptidase activity"/>
    <property type="evidence" value="ECO:0007669"/>
    <property type="project" value="UniProtKB-KW"/>
</dbReference>
<dbReference type="Proteomes" id="UP001272242">
    <property type="component" value="Unassembled WGS sequence"/>
</dbReference>
<reference evidence="4" key="1">
    <citation type="journal article" date="2023" name="Mar. Drugs">
        <title>Gemmata algarum, a Novel Planctomycete Isolated from an Algal Mat, Displays Antimicrobial Activity.</title>
        <authorList>
            <person name="Kumar G."/>
            <person name="Kallscheuer N."/>
            <person name="Kashif M."/>
            <person name="Ahamad S."/>
            <person name="Jagadeeshwari U."/>
            <person name="Pannikurungottu S."/>
            <person name="Haufschild T."/>
            <person name="Kabuu M."/>
            <person name="Sasikala C."/>
            <person name="Jogler C."/>
            <person name="Ramana C."/>
        </authorList>
    </citation>
    <scope>NUCLEOTIDE SEQUENCE [LARGE SCALE GENOMIC DNA]</scope>
    <source>
        <strain evidence="4">JC673</strain>
    </source>
</reference>
<feature type="transmembrane region" description="Helical" evidence="1">
    <location>
        <begin position="12"/>
        <end position="32"/>
    </location>
</feature>
<evidence type="ECO:0000259" key="2">
    <source>
        <dbReference type="Pfam" id="PF02517"/>
    </source>
</evidence>
<sequence length="350" mass="36814">MQIDLSEVVRMATAGALVAAGAVPVGLVAHALRPRGEPLLPRWKPFPVPWSGFEVAVTFLAVVAVIPITTLQVLDSGGFFQFVYGDGFPPLSAKDVPADQKAEASTLRGLWAGLFALPIVLGALALVRYSLHARWRPAANGSVPNKVALAVAAWLLVTPAVLLLNAVVNAVAVALGAPPEAHSLTKLGQRPLLDQALLVLGACVIAPVSEEVLFRGIILWWSTGRIRFPGLGVTPVTGMRPWLVLLVAGLFSAAAAAADEKWQPVAFAAVLVVGLAVLYRVTRTGARRARAVYATAAFFALVHPTWPNPIALFALGLALGYLAARTNGLLVPVLVHALFNAVSVVYVLRG</sequence>